<proteinExistence type="predicted"/>
<dbReference type="InParanoid" id="A0A0D0CND2"/>
<dbReference type="HOGENOM" id="CLU_2360367_0_0_1"/>
<dbReference type="AlphaFoldDB" id="A0A0D0CND2"/>
<dbReference type="EMBL" id="KN831119">
    <property type="protein sequence ID" value="KIK72191.1"/>
    <property type="molecule type" value="Genomic_DNA"/>
</dbReference>
<gene>
    <name evidence="1" type="ORF">PAXRUDRAFT_22280</name>
</gene>
<dbReference type="Proteomes" id="UP000054538">
    <property type="component" value="Unassembled WGS sequence"/>
</dbReference>
<protein>
    <submittedName>
        <fullName evidence="1">Uncharacterized protein</fullName>
    </submittedName>
</protein>
<keyword evidence="2" id="KW-1185">Reference proteome</keyword>
<reference evidence="2" key="2">
    <citation type="submission" date="2015-01" db="EMBL/GenBank/DDBJ databases">
        <title>Evolutionary Origins and Diversification of the Mycorrhizal Mutualists.</title>
        <authorList>
            <consortium name="DOE Joint Genome Institute"/>
            <consortium name="Mycorrhizal Genomics Consortium"/>
            <person name="Kohler A."/>
            <person name="Kuo A."/>
            <person name="Nagy L.G."/>
            <person name="Floudas D."/>
            <person name="Copeland A."/>
            <person name="Barry K.W."/>
            <person name="Cichocki N."/>
            <person name="Veneault-Fourrey C."/>
            <person name="LaButti K."/>
            <person name="Lindquist E.A."/>
            <person name="Lipzen A."/>
            <person name="Lundell T."/>
            <person name="Morin E."/>
            <person name="Murat C."/>
            <person name="Riley R."/>
            <person name="Ohm R."/>
            <person name="Sun H."/>
            <person name="Tunlid A."/>
            <person name="Henrissat B."/>
            <person name="Grigoriev I.V."/>
            <person name="Hibbett D.S."/>
            <person name="Martin F."/>
        </authorList>
    </citation>
    <scope>NUCLEOTIDE SEQUENCE [LARGE SCALE GENOMIC DNA]</scope>
    <source>
        <strain evidence="2">Ve08.2h10</strain>
    </source>
</reference>
<evidence type="ECO:0000313" key="1">
    <source>
        <dbReference type="EMBL" id="KIK72191.1"/>
    </source>
</evidence>
<sequence length="96" mass="10290">MPIQKLDILLLKPDLGYFGGIPESSMLCRNPPSKMATYCSASILPSTSLNTPTPFHPIQPHTISDPYPNLTVPLTSLESHLTKLPSSSPSQSNAGT</sequence>
<evidence type="ECO:0000313" key="2">
    <source>
        <dbReference type="Proteomes" id="UP000054538"/>
    </source>
</evidence>
<reference evidence="1 2" key="1">
    <citation type="submission" date="2014-04" db="EMBL/GenBank/DDBJ databases">
        <authorList>
            <consortium name="DOE Joint Genome Institute"/>
            <person name="Kuo A."/>
            <person name="Kohler A."/>
            <person name="Jargeat P."/>
            <person name="Nagy L.G."/>
            <person name="Floudas D."/>
            <person name="Copeland A."/>
            <person name="Barry K.W."/>
            <person name="Cichocki N."/>
            <person name="Veneault-Fourrey C."/>
            <person name="LaButti K."/>
            <person name="Lindquist E.A."/>
            <person name="Lipzen A."/>
            <person name="Lundell T."/>
            <person name="Morin E."/>
            <person name="Murat C."/>
            <person name="Sun H."/>
            <person name="Tunlid A."/>
            <person name="Henrissat B."/>
            <person name="Grigoriev I.V."/>
            <person name="Hibbett D.S."/>
            <person name="Martin F."/>
            <person name="Nordberg H.P."/>
            <person name="Cantor M.N."/>
            <person name="Hua S.X."/>
        </authorList>
    </citation>
    <scope>NUCLEOTIDE SEQUENCE [LARGE SCALE GENOMIC DNA]</scope>
    <source>
        <strain evidence="1 2">Ve08.2h10</strain>
    </source>
</reference>
<name>A0A0D0CND2_9AGAM</name>
<organism evidence="1 2">
    <name type="scientific">Paxillus rubicundulus Ve08.2h10</name>
    <dbReference type="NCBI Taxonomy" id="930991"/>
    <lineage>
        <taxon>Eukaryota</taxon>
        <taxon>Fungi</taxon>
        <taxon>Dikarya</taxon>
        <taxon>Basidiomycota</taxon>
        <taxon>Agaricomycotina</taxon>
        <taxon>Agaricomycetes</taxon>
        <taxon>Agaricomycetidae</taxon>
        <taxon>Boletales</taxon>
        <taxon>Paxilineae</taxon>
        <taxon>Paxillaceae</taxon>
        <taxon>Paxillus</taxon>
    </lineage>
</organism>
<accession>A0A0D0CND2</accession>